<dbReference type="PROSITE" id="PS50054">
    <property type="entry name" value="TYR_PHOSPHATASE_DUAL"/>
    <property type="match status" value="1"/>
</dbReference>
<dbReference type="GO" id="GO:0005856">
    <property type="term" value="C:cytoskeleton"/>
    <property type="evidence" value="ECO:0007669"/>
    <property type="project" value="UniProtKB-SubCell"/>
</dbReference>
<evidence type="ECO:0000256" key="5">
    <source>
        <dbReference type="ARBA" id="ARBA00022801"/>
    </source>
</evidence>
<feature type="compositionally biased region" description="Polar residues" evidence="9">
    <location>
        <begin position="609"/>
        <end position="619"/>
    </location>
</feature>
<dbReference type="PANTHER" id="PTHR45864">
    <property type="entry name" value="SLINGSHOT PROTEIN PHOSPHATASE HOMOLOG"/>
    <property type="match status" value="1"/>
</dbReference>
<feature type="compositionally biased region" description="Basic and acidic residues" evidence="9">
    <location>
        <begin position="664"/>
        <end position="688"/>
    </location>
</feature>
<dbReference type="GO" id="GO:0030837">
    <property type="term" value="P:negative regulation of actin filament polymerization"/>
    <property type="evidence" value="ECO:0007669"/>
    <property type="project" value="InterPro"/>
</dbReference>
<dbReference type="SMART" id="SM00195">
    <property type="entry name" value="DSPc"/>
    <property type="match status" value="1"/>
</dbReference>
<dbReference type="InterPro" id="IPR043588">
    <property type="entry name" value="SSH-N"/>
</dbReference>
<organism evidence="13 14">
    <name type="scientific">Hymenolepis diminuta</name>
    <name type="common">Rat tapeworm</name>
    <dbReference type="NCBI Taxonomy" id="6216"/>
    <lineage>
        <taxon>Eukaryota</taxon>
        <taxon>Metazoa</taxon>
        <taxon>Spiralia</taxon>
        <taxon>Lophotrochozoa</taxon>
        <taxon>Platyhelminthes</taxon>
        <taxon>Cestoda</taxon>
        <taxon>Eucestoda</taxon>
        <taxon>Cyclophyllidea</taxon>
        <taxon>Hymenolepididae</taxon>
        <taxon>Hymenolepis</taxon>
    </lineage>
</organism>
<keyword evidence="7" id="KW-0206">Cytoskeleton</keyword>
<feature type="compositionally biased region" description="Polar residues" evidence="9">
    <location>
        <begin position="728"/>
        <end position="743"/>
    </location>
</feature>
<protein>
    <recommendedName>
        <fullName evidence="3">protein-serine/threonine phosphatase</fullName>
        <ecNumber evidence="3">3.1.3.16</ecNumber>
    </recommendedName>
</protein>
<feature type="compositionally biased region" description="Low complexity" evidence="9">
    <location>
        <begin position="689"/>
        <end position="700"/>
    </location>
</feature>
<feature type="region of interest" description="Disordered" evidence="9">
    <location>
        <begin position="544"/>
        <end position="623"/>
    </location>
</feature>
<evidence type="ECO:0000259" key="12">
    <source>
        <dbReference type="PROSITE" id="PS51998"/>
    </source>
</evidence>
<accession>A0A564Y1S0</accession>
<feature type="region of interest" description="Disordered" evidence="9">
    <location>
        <begin position="340"/>
        <end position="368"/>
    </location>
</feature>
<evidence type="ECO:0000259" key="10">
    <source>
        <dbReference type="PROSITE" id="PS50054"/>
    </source>
</evidence>
<reference evidence="13 14" key="1">
    <citation type="submission" date="2019-07" db="EMBL/GenBank/DDBJ databases">
        <authorList>
            <person name="Jastrzebski P J."/>
            <person name="Paukszto L."/>
            <person name="Jastrzebski P J."/>
        </authorList>
    </citation>
    <scope>NUCLEOTIDE SEQUENCE [LARGE SCALE GENOMIC DNA]</scope>
    <source>
        <strain evidence="13 14">WMS-il1</strain>
    </source>
</reference>
<dbReference type="Proteomes" id="UP000321570">
    <property type="component" value="Unassembled WGS sequence"/>
</dbReference>
<evidence type="ECO:0000256" key="9">
    <source>
        <dbReference type="SAM" id="MobiDB-lite"/>
    </source>
</evidence>
<comment type="similarity">
    <text evidence="2">Belongs to the protein-tyrosine phosphatase family.</text>
</comment>
<dbReference type="Pfam" id="PF08766">
    <property type="entry name" value="DEK_C"/>
    <property type="match status" value="1"/>
</dbReference>
<dbReference type="InterPro" id="IPR000340">
    <property type="entry name" value="Dual-sp_phosphatase_cat-dom"/>
</dbReference>
<comment type="catalytic activity">
    <reaction evidence="8">
        <text>O-phospho-L-threonyl-[protein] + H2O = L-threonyl-[protein] + phosphate</text>
        <dbReference type="Rhea" id="RHEA:47004"/>
        <dbReference type="Rhea" id="RHEA-COMP:11060"/>
        <dbReference type="Rhea" id="RHEA-COMP:11605"/>
        <dbReference type="ChEBI" id="CHEBI:15377"/>
        <dbReference type="ChEBI" id="CHEBI:30013"/>
        <dbReference type="ChEBI" id="CHEBI:43474"/>
        <dbReference type="ChEBI" id="CHEBI:61977"/>
        <dbReference type="EC" id="3.1.3.16"/>
    </reaction>
</comment>
<keyword evidence="14" id="KW-1185">Reference proteome</keyword>
<proteinExistence type="inferred from homology"/>
<dbReference type="InterPro" id="IPR020422">
    <property type="entry name" value="TYR_PHOSPHATASE_DUAL_dom"/>
</dbReference>
<gene>
    <name evidence="13" type="ORF">WMSIL1_LOCUS1382</name>
</gene>
<feature type="region of interest" description="Disordered" evidence="9">
    <location>
        <begin position="664"/>
        <end position="743"/>
    </location>
</feature>
<comment type="subcellular location">
    <subcellularLocation>
        <location evidence="1">Cytoplasm</location>
        <location evidence="1">Cytoskeleton</location>
    </subcellularLocation>
</comment>
<dbReference type="AlphaFoldDB" id="A0A564Y1S0"/>
<evidence type="ECO:0000256" key="1">
    <source>
        <dbReference type="ARBA" id="ARBA00004245"/>
    </source>
</evidence>
<evidence type="ECO:0000256" key="7">
    <source>
        <dbReference type="ARBA" id="ARBA00023212"/>
    </source>
</evidence>
<evidence type="ECO:0000259" key="11">
    <source>
        <dbReference type="PROSITE" id="PS50056"/>
    </source>
</evidence>
<dbReference type="PROSITE" id="PS51998">
    <property type="entry name" value="DEK_C"/>
    <property type="match status" value="1"/>
</dbReference>
<dbReference type="Pfam" id="PF23040">
    <property type="entry name" value="PH_SSH1-like_1st"/>
    <property type="match status" value="1"/>
</dbReference>
<evidence type="ECO:0000313" key="14">
    <source>
        <dbReference type="Proteomes" id="UP000321570"/>
    </source>
</evidence>
<dbReference type="SUPFAM" id="SSF52799">
    <property type="entry name" value="(Phosphotyrosine protein) phosphatases II"/>
    <property type="match status" value="1"/>
</dbReference>
<dbReference type="Gene3D" id="3.90.190.10">
    <property type="entry name" value="Protein tyrosine phosphatase superfamily"/>
    <property type="match status" value="1"/>
</dbReference>
<dbReference type="FunFam" id="3.90.190.10:FF:000004">
    <property type="entry name" value="Protein phosphatase Slingshot homolog 2"/>
    <property type="match status" value="1"/>
</dbReference>
<keyword evidence="6" id="KW-0904">Protein phosphatase</keyword>
<dbReference type="InterPro" id="IPR014876">
    <property type="entry name" value="DEK_C"/>
</dbReference>
<dbReference type="EC" id="3.1.3.16" evidence="3"/>
<feature type="domain" description="Tyrosine-protein phosphatase" evidence="10">
    <location>
        <begin position="187"/>
        <end position="329"/>
    </location>
</feature>
<dbReference type="EMBL" id="CABIJS010000033">
    <property type="protein sequence ID" value="VUZ40473.1"/>
    <property type="molecule type" value="Genomic_DNA"/>
</dbReference>
<dbReference type="Pfam" id="PF00782">
    <property type="entry name" value="DSPc"/>
    <property type="match status" value="1"/>
</dbReference>
<sequence length="743" mass="83562">MGIDVNKGDVSIGFVLPIYQDMVIKLDGDGGFKLITKDNVRLFKPVSVQALWAAHQAIMQGCKVAQQNYYHSKGPSHGWISYYKQLPTSKPFMMFEWNRMEDIEEMGRASPPKAGLLRPVSENERKSEEFKNTIRLNLQKIMGTVDLEDVNVVQLREMLEKQMGMSLKDQRQFIADQVLIIYGQMDVPSFIFDYLLLGSSFNASNGDELRKNNVTHIVNVTREVDNFFPADQFVYKNIRVYDDEKAQLLPYWDATFKFINEARANGTRCLVHCKMGISRSGSTVVAYLMKEKGWKLDEALEFVKSKRPCVNPNANFLRQLETYQGILEASSHRHSALFQQPVDKGVPDSPPMNVPKSKGESSPEESTVPVMKMEVGDDYEAYEPPPGPSGPVDLEAELFAFKTFPQLPLIQDKLINESTPRRISPEPSGEEKGIRRRVLATTSQRIRHWHPDVYEDMDSVGSSSGVFISRSKSSPTRVFHRSAVDTNERTPPQFAVPLVASVRSPLNNSTITATTNNTSLLPMSISPKKEEMEGIGDVESGIFINVPPPPSPTPQSEDDSSSISEHDVFLMPTVLRSQNTEKTTPPKDHSKTRPVTINIIPPPSGYPTFDSSVDLQPPSTEHIRPSVGRLTLSLGVMAPDEDQAHRPVRTLSLRLRPDDSWIVKRQASEEGDDISRRPPDSQERRRPTSETTPATTTSMTPPEPLLEEENEEEVEESRRRMNVIRTLPQFQNPLPTVMAASQQ</sequence>
<keyword evidence="5" id="KW-0378">Hydrolase</keyword>
<dbReference type="PANTHER" id="PTHR45864:SF2">
    <property type="entry name" value="PROTEIN PHOSPHATASE SLINGSHOT"/>
    <property type="match status" value="1"/>
</dbReference>
<evidence type="ECO:0000256" key="8">
    <source>
        <dbReference type="ARBA" id="ARBA00048336"/>
    </source>
</evidence>
<evidence type="ECO:0000313" key="13">
    <source>
        <dbReference type="EMBL" id="VUZ40473.1"/>
    </source>
</evidence>
<dbReference type="InterPro" id="IPR043587">
    <property type="entry name" value="Phosphatase_SSH-like"/>
</dbReference>
<dbReference type="GO" id="GO:0004722">
    <property type="term" value="F:protein serine/threonine phosphatase activity"/>
    <property type="evidence" value="ECO:0007669"/>
    <property type="project" value="UniProtKB-EC"/>
</dbReference>
<dbReference type="GO" id="GO:0003779">
    <property type="term" value="F:actin binding"/>
    <property type="evidence" value="ECO:0007669"/>
    <property type="project" value="InterPro"/>
</dbReference>
<evidence type="ECO:0000256" key="6">
    <source>
        <dbReference type="ARBA" id="ARBA00022912"/>
    </source>
</evidence>
<name>A0A564Y1S0_HYMDI</name>
<feature type="compositionally biased region" description="Acidic residues" evidence="9">
    <location>
        <begin position="705"/>
        <end position="715"/>
    </location>
</feature>
<keyword evidence="4" id="KW-0963">Cytoplasm</keyword>
<evidence type="ECO:0000256" key="4">
    <source>
        <dbReference type="ARBA" id="ARBA00022490"/>
    </source>
</evidence>
<dbReference type="InterPro" id="IPR000387">
    <property type="entry name" value="Tyr_Pase_dom"/>
</dbReference>
<feature type="domain" description="Tyrosine specific protein phosphatases" evidence="11">
    <location>
        <begin position="253"/>
        <end position="308"/>
    </location>
</feature>
<dbReference type="InterPro" id="IPR016130">
    <property type="entry name" value="Tyr_Pase_AS"/>
</dbReference>
<evidence type="ECO:0000256" key="3">
    <source>
        <dbReference type="ARBA" id="ARBA00013081"/>
    </source>
</evidence>
<dbReference type="InterPro" id="IPR029021">
    <property type="entry name" value="Prot-tyrosine_phosphatase-like"/>
</dbReference>
<evidence type="ECO:0000256" key="2">
    <source>
        <dbReference type="ARBA" id="ARBA00009580"/>
    </source>
</evidence>
<feature type="domain" description="DEK-C" evidence="12">
    <location>
        <begin position="128"/>
        <end position="183"/>
    </location>
</feature>
<dbReference type="PROSITE" id="PS50056">
    <property type="entry name" value="TYR_PHOSPHATASE_2"/>
    <property type="match status" value="1"/>
</dbReference>
<dbReference type="PROSITE" id="PS00383">
    <property type="entry name" value="TYR_PHOSPHATASE_1"/>
    <property type="match status" value="1"/>
</dbReference>